<dbReference type="Proteomes" id="UP001058860">
    <property type="component" value="Chromosome"/>
</dbReference>
<reference evidence="5" key="1">
    <citation type="submission" date="2021-11" db="EMBL/GenBank/DDBJ databases">
        <title>Cultivation dependent microbiological survey of springs from the worlds oldest radium mine currently devoted to the extraction of radon-saturated water.</title>
        <authorList>
            <person name="Kapinusova G."/>
            <person name="Smrhova T."/>
            <person name="Strejcek M."/>
            <person name="Suman J."/>
            <person name="Jani K."/>
            <person name="Pajer P."/>
            <person name="Uhlik O."/>
        </authorList>
    </citation>
    <scope>NUCLEOTIDE SEQUENCE [LARGE SCALE GENOMIC DNA]</scope>
    <source>
        <strain evidence="5">J379</strain>
    </source>
</reference>
<keyword evidence="1" id="KW-0732">Signal</keyword>
<dbReference type="InterPro" id="IPR050811">
    <property type="entry name" value="Phosphate_ABC_transporter"/>
</dbReference>
<dbReference type="InterPro" id="IPR024370">
    <property type="entry name" value="PBP_domain"/>
</dbReference>
<feature type="region of interest" description="Disordered" evidence="2">
    <location>
        <begin position="253"/>
        <end position="324"/>
    </location>
</feature>
<dbReference type="SUPFAM" id="SSF53850">
    <property type="entry name" value="Periplasmic binding protein-like II"/>
    <property type="match status" value="2"/>
</dbReference>
<dbReference type="Pfam" id="PF12849">
    <property type="entry name" value="PBP_like_2"/>
    <property type="match status" value="1"/>
</dbReference>
<evidence type="ECO:0000313" key="5">
    <source>
        <dbReference type="Proteomes" id="UP001058860"/>
    </source>
</evidence>
<feature type="compositionally biased region" description="Low complexity" evidence="2">
    <location>
        <begin position="280"/>
        <end position="289"/>
    </location>
</feature>
<accession>A0ABY5PNF1</accession>
<dbReference type="PANTHER" id="PTHR30570">
    <property type="entry name" value="PERIPLASMIC PHOSPHATE BINDING COMPONENT OF PHOSPHATE ABC TRANSPORTER"/>
    <property type="match status" value="1"/>
</dbReference>
<protein>
    <submittedName>
        <fullName evidence="4">Substrate-binding domain-containing protein</fullName>
    </submittedName>
</protein>
<feature type="compositionally biased region" description="Basic and acidic residues" evidence="2">
    <location>
        <begin position="297"/>
        <end position="324"/>
    </location>
</feature>
<name>A0ABY5PNF1_9ACTN</name>
<feature type="domain" description="PBP" evidence="3">
    <location>
        <begin position="65"/>
        <end position="395"/>
    </location>
</feature>
<dbReference type="Gene3D" id="3.40.190.10">
    <property type="entry name" value="Periplasmic binding protein-like II"/>
    <property type="match status" value="4"/>
</dbReference>
<evidence type="ECO:0000256" key="2">
    <source>
        <dbReference type="SAM" id="MobiDB-lite"/>
    </source>
</evidence>
<keyword evidence="5" id="KW-1185">Reference proteome</keyword>
<organism evidence="4 5">
    <name type="scientific">Svornostia abyssi</name>
    <dbReference type="NCBI Taxonomy" id="2898438"/>
    <lineage>
        <taxon>Bacteria</taxon>
        <taxon>Bacillati</taxon>
        <taxon>Actinomycetota</taxon>
        <taxon>Thermoleophilia</taxon>
        <taxon>Solirubrobacterales</taxon>
        <taxon>Baekduiaceae</taxon>
        <taxon>Svornostia</taxon>
    </lineage>
</organism>
<dbReference type="EMBL" id="CP088295">
    <property type="protein sequence ID" value="UUY06045.1"/>
    <property type="molecule type" value="Genomic_DNA"/>
</dbReference>
<proteinExistence type="predicted"/>
<sequence>MKRLVMVVGCALAAAGCGVTTDGAIQELGQEASPGAAGASAAVAALETAPSPTPGQTTVDGVARGSLTPLAARAYLERGGTTEIRVRRRGEDEAFTALCSGEVDMVDSSRPISRRELARCRAAGLTPVQFQIAADAVIVATKSGEDVGADCLTVGQVREMYRAGSPVYDWSQVGFADIPLEVGGPDPDNNVFSFFGREVLGAAEPSLTDLRSDYRAAATDRESRLFVTGDPADVRVAAQRELVAARLEARRTRAQRAEASRREARRELREARRQRRQGVADGRSAAAQARDARRVRRAEDAASRAERYAARTRRELARGRDDAGAARAAARRQAQLRGRVAYFRFSYYELYEDDLRPMEISARAGGARTCVFPSQQTITDGTYPLARQLLVTTTTAGMRRREVRSFLTSYLGRAPTLATERRLVPLPEQTLRDQQAWLAGERRPTIVVDPAAPSSAGSE</sequence>
<evidence type="ECO:0000313" key="4">
    <source>
        <dbReference type="EMBL" id="UUY06045.1"/>
    </source>
</evidence>
<feature type="compositionally biased region" description="Basic and acidic residues" evidence="2">
    <location>
        <begin position="253"/>
        <end position="271"/>
    </location>
</feature>
<gene>
    <name evidence="4" type="ORF">LRS13_11175</name>
</gene>
<dbReference type="RefSeq" id="WP_353866476.1">
    <property type="nucleotide sequence ID" value="NZ_CP088295.1"/>
</dbReference>
<evidence type="ECO:0000256" key="1">
    <source>
        <dbReference type="ARBA" id="ARBA00022729"/>
    </source>
</evidence>
<dbReference type="PROSITE" id="PS51257">
    <property type="entry name" value="PROKAR_LIPOPROTEIN"/>
    <property type="match status" value="1"/>
</dbReference>
<dbReference type="PANTHER" id="PTHR30570:SF1">
    <property type="entry name" value="PHOSPHATE-BINDING PROTEIN PSTS"/>
    <property type="match status" value="1"/>
</dbReference>
<evidence type="ECO:0000259" key="3">
    <source>
        <dbReference type="Pfam" id="PF12849"/>
    </source>
</evidence>